<dbReference type="Proteomes" id="UP001596154">
    <property type="component" value="Unassembled WGS sequence"/>
</dbReference>
<name>A0ABW0UVW7_9ACTN</name>
<comment type="caution">
    <text evidence="2">The sequence shown here is derived from an EMBL/GenBank/DDBJ whole genome shotgun (WGS) entry which is preliminary data.</text>
</comment>
<reference evidence="3" key="1">
    <citation type="journal article" date="2019" name="Int. J. Syst. Evol. Microbiol.">
        <title>The Global Catalogue of Microorganisms (GCM) 10K type strain sequencing project: providing services to taxonomists for standard genome sequencing and annotation.</title>
        <authorList>
            <consortium name="The Broad Institute Genomics Platform"/>
            <consortium name="The Broad Institute Genome Sequencing Center for Infectious Disease"/>
            <person name="Wu L."/>
            <person name="Ma J."/>
        </authorList>
    </citation>
    <scope>NUCLEOTIDE SEQUENCE [LARGE SCALE GENOMIC DNA]</scope>
    <source>
        <strain evidence="3">CGMCC 4.7248</strain>
    </source>
</reference>
<dbReference type="EMBL" id="JBHSNY010000006">
    <property type="protein sequence ID" value="MFC5636046.1"/>
    <property type="molecule type" value="Genomic_DNA"/>
</dbReference>
<evidence type="ECO:0000313" key="2">
    <source>
        <dbReference type="EMBL" id="MFC5636046.1"/>
    </source>
</evidence>
<sequence>MNGETPLRLRPFEIALLRGGPRAAVTVAVIALHLRGAVEAGRPGTVRAVRSAPDRAGEAGVPGAADADGPPQPLPALADAVLACLQEPAGPQEVSQRAEVRIAVAELRVGLAEAGLLRLPLLGPTRAARRQVRALRQRHPLPASRRHLSEDDKLLAVALHGEAALALLEPRFALRTGLIPRVQVADRGLLRHVPRGYPVTGDRALRHRYSCGGGDGGTD</sequence>
<evidence type="ECO:0000256" key="1">
    <source>
        <dbReference type="SAM" id="MobiDB-lite"/>
    </source>
</evidence>
<dbReference type="InterPro" id="IPR026467">
    <property type="entry name" value="Ser/Gly_Cys_C_dom"/>
</dbReference>
<proteinExistence type="predicted"/>
<accession>A0ABW0UVW7</accession>
<dbReference type="RefSeq" id="WP_381023243.1">
    <property type="nucleotide sequence ID" value="NZ_JBHSNY010000006.1"/>
</dbReference>
<protein>
    <submittedName>
        <fullName evidence="2">TIGR04222 domain-containing membrane protein</fullName>
    </submittedName>
</protein>
<organism evidence="2 3">
    <name type="scientific">Streptomyces bullii</name>
    <dbReference type="NCBI Taxonomy" id="349910"/>
    <lineage>
        <taxon>Bacteria</taxon>
        <taxon>Bacillati</taxon>
        <taxon>Actinomycetota</taxon>
        <taxon>Actinomycetes</taxon>
        <taxon>Kitasatosporales</taxon>
        <taxon>Streptomycetaceae</taxon>
        <taxon>Streptomyces</taxon>
    </lineage>
</organism>
<feature type="compositionally biased region" description="Low complexity" evidence="1">
    <location>
        <begin position="59"/>
        <end position="70"/>
    </location>
</feature>
<dbReference type="NCBIfam" id="TIGR04222">
    <property type="entry name" value="near_uncomplex"/>
    <property type="match status" value="1"/>
</dbReference>
<feature type="region of interest" description="Disordered" evidence="1">
    <location>
        <begin position="51"/>
        <end position="70"/>
    </location>
</feature>
<keyword evidence="3" id="KW-1185">Reference proteome</keyword>
<gene>
    <name evidence="2" type="ORF">ACFPZJ_20045</name>
</gene>
<evidence type="ECO:0000313" key="3">
    <source>
        <dbReference type="Proteomes" id="UP001596154"/>
    </source>
</evidence>